<proteinExistence type="predicted"/>
<dbReference type="AlphaFoldDB" id="H0FW16"/>
<evidence type="ECO:0000313" key="1">
    <source>
        <dbReference type="EMBL" id="EHK78652.1"/>
    </source>
</evidence>
<gene>
    <name evidence="1" type="ORF">SM0020_06892</name>
</gene>
<organism evidence="1 2">
    <name type="scientific">Sinorhizobium meliloti CCNWSX0020</name>
    <dbReference type="NCBI Taxonomy" id="1107881"/>
    <lineage>
        <taxon>Bacteria</taxon>
        <taxon>Pseudomonadati</taxon>
        <taxon>Pseudomonadota</taxon>
        <taxon>Alphaproteobacteria</taxon>
        <taxon>Hyphomicrobiales</taxon>
        <taxon>Rhizobiaceae</taxon>
        <taxon>Sinorhizobium/Ensifer group</taxon>
        <taxon>Sinorhizobium</taxon>
    </lineage>
</organism>
<sequence>MDLQTFRDSLAEPQPSVGLSPALQALWWDGKGDWNKAHERAQEHENRAGMHVHAYLHRKEGDQSNAEYWYRRCDIVPSTLTVDEEWEELARSLLKQG</sequence>
<protein>
    <submittedName>
        <fullName evidence="1">Uncharacterized protein</fullName>
    </submittedName>
</protein>
<evidence type="ECO:0000313" key="2">
    <source>
        <dbReference type="Proteomes" id="UP000004038"/>
    </source>
</evidence>
<dbReference type="EMBL" id="AGVV01000009">
    <property type="protein sequence ID" value="EHK78652.1"/>
    <property type="molecule type" value="Genomic_DNA"/>
</dbReference>
<dbReference type="Proteomes" id="UP000004038">
    <property type="component" value="Unassembled WGS sequence"/>
</dbReference>
<reference evidence="1 2" key="1">
    <citation type="journal article" date="2012" name="J. Bacteriol.">
        <title>Draft Genome Sequence of Sinorhizobium meliloti CCNWSX0020, a Nitrogen-Fixing Symbiont with Copper Tolerance Capability Isolated from Lead-Zinc Mine Tailings.</title>
        <authorList>
            <person name="Li Z."/>
            <person name="Ma Z."/>
            <person name="Hao X."/>
            <person name="Wei G."/>
        </authorList>
    </citation>
    <scope>NUCLEOTIDE SEQUENCE [LARGE SCALE GENOMIC DNA]</scope>
    <source>
        <strain evidence="1 2">CCNWSX0020</strain>
    </source>
</reference>
<accession>H0FW16</accession>
<name>H0FW16_RHIML</name>
<dbReference type="PATRIC" id="fig|1107881.3.peg.1380"/>